<organism evidence="24 25">
    <name type="scientific">Denitrobaculum tricleocarpae</name>
    <dbReference type="NCBI Taxonomy" id="2591009"/>
    <lineage>
        <taxon>Bacteria</taxon>
        <taxon>Pseudomonadati</taxon>
        <taxon>Pseudomonadota</taxon>
        <taxon>Alphaproteobacteria</taxon>
        <taxon>Rhodospirillales</taxon>
        <taxon>Rhodospirillaceae</taxon>
        <taxon>Denitrobaculum</taxon>
    </lineage>
</organism>
<dbReference type="AlphaFoldDB" id="A0A545ST11"/>
<dbReference type="InterPro" id="IPR008168">
    <property type="entry name" value="Cyt_C_IC"/>
</dbReference>
<evidence type="ECO:0000256" key="3">
    <source>
        <dbReference type="ARBA" id="ARBA00006113"/>
    </source>
</evidence>
<dbReference type="InterPro" id="IPR004678">
    <property type="entry name" value="Cyt_c_oxidase_cbb3_su3"/>
</dbReference>
<keyword evidence="9 22" id="KW-0812">Transmembrane</keyword>
<keyword evidence="18 19" id="KW-0472">Membrane</keyword>
<dbReference type="GO" id="GO:0020037">
    <property type="term" value="F:heme binding"/>
    <property type="evidence" value="ECO:0007669"/>
    <property type="project" value="InterPro"/>
</dbReference>
<keyword evidence="11" id="KW-0677">Repeat</keyword>
<evidence type="ECO:0000256" key="4">
    <source>
        <dbReference type="ARBA" id="ARBA00022448"/>
    </source>
</evidence>
<evidence type="ECO:0000256" key="15">
    <source>
        <dbReference type="ARBA" id="ARBA00023002"/>
    </source>
</evidence>
<dbReference type="PIRSF" id="PIRSF000006">
    <property type="entry name" value="Cbb3-Cox_fixP"/>
    <property type="match status" value="1"/>
</dbReference>
<dbReference type="UniPathway" id="UPA00705"/>
<keyword evidence="6 19" id="KW-0997">Cell inner membrane</keyword>
<evidence type="ECO:0000256" key="2">
    <source>
        <dbReference type="ARBA" id="ARBA00004673"/>
    </source>
</evidence>
<dbReference type="GO" id="GO:1902600">
    <property type="term" value="P:proton transmembrane transport"/>
    <property type="evidence" value="ECO:0007669"/>
    <property type="project" value="UniProtKB-KW"/>
</dbReference>
<evidence type="ECO:0000256" key="6">
    <source>
        <dbReference type="ARBA" id="ARBA00022519"/>
    </source>
</evidence>
<evidence type="ECO:0000256" key="1">
    <source>
        <dbReference type="ARBA" id="ARBA00004533"/>
    </source>
</evidence>
<accession>A0A545ST11</accession>
<comment type="subcellular location">
    <subcellularLocation>
        <location evidence="1 19">Cell inner membrane</location>
    </subcellularLocation>
</comment>
<dbReference type="EMBL" id="VHSH01000024">
    <property type="protein sequence ID" value="TQV68102.1"/>
    <property type="molecule type" value="Genomic_DNA"/>
</dbReference>
<keyword evidence="12 19" id="KW-0375">Hydrogen ion transport</keyword>
<dbReference type="InterPro" id="IPR038414">
    <property type="entry name" value="CcoP_N_sf"/>
</dbReference>
<dbReference type="GO" id="GO:0006119">
    <property type="term" value="P:oxidative phosphorylation"/>
    <property type="evidence" value="ECO:0007669"/>
    <property type="project" value="UniProtKB-UniPathway"/>
</dbReference>
<comment type="function">
    <text evidence="19">C-type cytochrome. Part of the cbb3-type cytochrome c oxidase complex.</text>
</comment>
<dbReference type="GO" id="GO:0009055">
    <property type="term" value="F:electron transfer activity"/>
    <property type="evidence" value="ECO:0007669"/>
    <property type="project" value="InterPro"/>
</dbReference>
<dbReference type="GO" id="GO:0016491">
    <property type="term" value="F:oxidoreductase activity"/>
    <property type="evidence" value="ECO:0007669"/>
    <property type="project" value="UniProtKB-KW"/>
</dbReference>
<reference evidence="24 25" key="1">
    <citation type="submission" date="2019-06" db="EMBL/GenBank/DDBJ databases">
        <title>Whole genome sequence for Rhodospirillaceae sp. R148.</title>
        <authorList>
            <person name="Wang G."/>
        </authorList>
    </citation>
    <scope>NUCLEOTIDE SEQUENCE [LARGE SCALE GENOMIC DNA]</scope>
    <source>
        <strain evidence="24 25">R148</strain>
    </source>
</reference>
<dbReference type="PANTHER" id="PTHR33751:SF1">
    <property type="entry name" value="CBB3-TYPE CYTOCHROME C OXIDASE SUBUNIT FIXP"/>
    <property type="match status" value="1"/>
</dbReference>
<evidence type="ECO:0000313" key="25">
    <source>
        <dbReference type="Proteomes" id="UP000315252"/>
    </source>
</evidence>
<evidence type="ECO:0000256" key="13">
    <source>
        <dbReference type="ARBA" id="ARBA00022982"/>
    </source>
</evidence>
<dbReference type="Pfam" id="PF14715">
    <property type="entry name" value="FixP_N"/>
    <property type="match status" value="1"/>
</dbReference>
<keyword evidence="15 19" id="KW-0560">Oxidoreductase</keyword>
<feature type="binding site" description="covalent" evidence="21">
    <location>
        <position position="125"/>
    </location>
    <ligand>
        <name>heme c</name>
        <dbReference type="ChEBI" id="CHEBI:61717"/>
        <label>1</label>
    </ligand>
</feature>
<keyword evidence="8 19" id="KW-0679">Respiratory chain</keyword>
<evidence type="ECO:0000256" key="8">
    <source>
        <dbReference type="ARBA" id="ARBA00022660"/>
    </source>
</evidence>
<evidence type="ECO:0000256" key="19">
    <source>
        <dbReference type="PIRNR" id="PIRNR000006"/>
    </source>
</evidence>
<feature type="binding site" description="covalent" evidence="21">
    <location>
        <position position="122"/>
    </location>
    <ligand>
        <name>heme c</name>
        <dbReference type="ChEBI" id="CHEBI:61717"/>
        <label>1</label>
    </ligand>
</feature>
<evidence type="ECO:0000256" key="9">
    <source>
        <dbReference type="ARBA" id="ARBA00022692"/>
    </source>
</evidence>
<dbReference type="InterPro" id="IPR009056">
    <property type="entry name" value="Cyt_c-like_dom"/>
</dbReference>
<evidence type="ECO:0000256" key="17">
    <source>
        <dbReference type="ARBA" id="ARBA00023065"/>
    </source>
</evidence>
<dbReference type="Gene3D" id="6.10.280.130">
    <property type="match status" value="1"/>
</dbReference>
<dbReference type="InterPro" id="IPR050597">
    <property type="entry name" value="Cytochrome_c_Oxidase_Subunit"/>
</dbReference>
<keyword evidence="25" id="KW-1185">Reference proteome</keyword>
<comment type="cofactor">
    <cofactor evidence="19 21">
        <name>heme c</name>
        <dbReference type="ChEBI" id="CHEBI:61717"/>
    </cofactor>
    <text evidence="19 21">Binds 2 heme C groups per subunit.</text>
</comment>
<evidence type="ECO:0000256" key="21">
    <source>
        <dbReference type="PIRSR" id="PIRSR000006-2"/>
    </source>
</evidence>
<feature type="binding site" description="axial binding residue" evidence="20">
    <location>
        <position position="222"/>
    </location>
    <ligand>
        <name>heme c</name>
        <dbReference type="ChEBI" id="CHEBI:61717"/>
        <label>2</label>
    </ligand>
    <ligandPart>
        <name>Fe</name>
        <dbReference type="ChEBI" id="CHEBI:18248"/>
    </ligandPart>
</feature>
<evidence type="ECO:0000256" key="12">
    <source>
        <dbReference type="ARBA" id="ARBA00022781"/>
    </source>
</evidence>
<keyword evidence="5 19" id="KW-1003">Cell membrane</keyword>
<proteinExistence type="inferred from homology"/>
<feature type="binding site" description="covalent" evidence="21">
    <location>
        <position position="221"/>
    </location>
    <ligand>
        <name>heme c</name>
        <dbReference type="ChEBI" id="CHEBI:61717"/>
        <label>2</label>
    </ligand>
</feature>
<keyword evidence="4 19" id="KW-0813">Transport</keyword>
<dbReference type="Gene3D" id="1.10.760.10">
    <property type="entry name" value="Cytochrome c-like domain"/>
    <property type="match status" value="2"/>
</dbReference>
<comment type="caution">
    <text evidence="24">The sequence shown here is derived from an EMBL/GenBank/DDBJ whole genome shotgun (WGS) entry which is preliminary data.</text>
</comment>
<dbReference type="GO" id="GO:0005506">
    <property type="term" value="F:iron ion binding"/>
    <property type="evidence" value="ECO:0007669"/>
    <property type="project" value="InterPro"/>
</dbReference>
<feature type="binding site" description="axial binding residue" evidence="20">
    <location>
        <position position="263"/>
    </location>
    <ligand>
        <name>heme c</name>
        <dbReference type="ChEBI" id="CHEBI:61717"/>
        <label>1</label>
    </ligand>
    <ligandPart>
        <name>Fe</name>
        <dbReference type="ChEBI" id="CHEBI:18248"/>
    </ligandPart>
</feature>
<feature type="binding site" description="covalent" evidence="21">
    <location>
        <position position="218"/>
    </location>
    <ligand>
        <name>heme c</name>
        <dbReference type="ChEBI" id="CHEBI:61717"/>
        <label>2</label>
    </ligand>
</feature>
<sequence length="289" mass="31352">MAGIKETDEVTGVDTTGHEWDGIKELNNPLPRWWLWTFYACCIWSFVYWIFMPTWPLISDHTRGFLGYSSRANLTEAVAAAQARQSVFLERIAAAELEEIRNDADLLNFAQAGGGSAFAVNCSQCHGQGAAGSVGYPNLNDDDWIWGGSLEAIQDTILYGIRSDHEDTRVSDMPAFGRDELLSREEIRDTAAYVLSLSGAEADAEAAARGEELYVDNCSACHMEDGTGNQDLGAPNLADSLWLYGGDEASVITSINTGRGGAMPGWSTRLDPVTIKQLAVYVHSLGGGE</sequence>
<feature type="transmembrane region" description="Helical" evidence="22">
    <location>
        <begin position="33"/>
        <end position="51"/>
    </location>
</feature>
<evidence type="ECO:0000256" key="5">
    <source>
        <dbReference type="ARBA" id="ARBA00022475"/>
    </source>
</evidence>
<dbReference type="InterPro" id="IPR032858">
    <property type="entry name" value="CcoP_N"/>
</dbReference>
<name>A0A545ST11_9PROT</name>
<dbReference type="Proteomes" id="UP000315252">
    <property type="component" value="Unassembled WGS sequence"/>
</dbReference>
<evidence type="ECO:0000256" key="16">
    <source>
        <dbReference type="ARBA" id="ARBA00023004"/>
    </source>
</evidence>
<evidence type="ECO:0000256" key="7">
    <source>
        <dbReference type="ARBA" id="ARBA00022617"/>
    </source>
</evidence>
<feature type="domain" description="Cytochrome c" evidence="23">
    <location>
        <begin position="109"/>
        <end position="198"/>
    </location>
</feature>
<dbReference type="RefSeq" id="WP_142900004.1">
    <property type="nucleotide sequence ID" value="NZ_ML660075.1"/>
</dbReference>
<gene>
    <name evidence="24" type="primary">ccoP</name>
    <name evidence="24" type="ORF">FKG95_29200</name>
</gene>
<evidence type="ECO:0000256" key="18">
    <source>
        <dbReference type="ARBA" id="ARBA00023136"/>
    </source>
</evidence>
<dbReference type="NCBIfam" id="TIGR00782">
    <property type="entry name" value="ccoP"/>
    <property type="match status" value="1"/>
</dbReference>
<evidence type="ECO:0000256" key="20">
    <source>
        <dbReference type="PIRSR" id="PIRSR000006-1"/>
    </source>
</evidence>
<dbReference type="PRINTS" id="PR00605">
    <property type="entry name" value="CYTCHROMECIC"/>
</dbReference>
<dbReference type="SUPFAM" id="SSF46626">
    <property type="entry name" value="Cytochrome c"/>
    <property type="match status" value="2"/>
</dbReference>
<evidence type="ECO:0000313" key="24">
    <source>
        <dbReference type="EMBL" id="TQV68102.1"/>
    </source>
</evidence>
<feature type="domain" description="Cytochrome c" evidence="23">
    <location>
        <begin position="205"/>
        <end position="286"/>
    </location>
</feature>
<protein>
    <recommendedName>
        <fullName evidence="19">Cbb3-type cytochrome c oxidase subunit</fullName>
    </recommendedName>
</protein>
<comment type="pathway">
    <text evidence="2 19">Energy metabolism; oxidative phosphorylation.</text>
</comment>
<comment type="similarity">
    <text evidence="3 19">Belongs to the CcoP / FixP family.</text>
</comment>
<dbReference type="PANTHER" id="PTHR33751">
    <property type="entry name" value="CBB3-TYPE CYTOCHROME C OXIDASE SUBUNIT FIXP"/>
    <property type="match status" value="1"/>
</dbReference>
<dbReference type="GO" id="GO:0005886">
    <property type="term" value="C:plasma membrane"/>
    <property type="evidence" value="ECO:0007669"/>
    <property type="project" value="UniProtKB-SubCell"/>
</dbReference>
<evidence type="ECO:0000256" key="14">
    <source>
        <dbReference type="ARBA" id="ARBA00022989"/>
    </source>
</evidence>
<keyword evidence="16 19" id="KW-0408">Iron</keyword>
<evidence type="ECO:0000259" key="23">
    <source>
        <dbReference type="PROSITE" id="PS51007"/>
    </source>
</evidence>
<keyword evidence="14 22" id="KW-1133">Transmembrane helix</keyword>
<keyword evidence="17 19" id="KW-0406">Ion transport</keyword>
<evidence type="ECO:0000256" key="10">
    <source>
        <dbReference type="ARBA" id="ARBA00022723"/>
    </source>
</evidence>
<evidence type="ECO:0000256" key="22">
    <source>
        <dbReference type="SAM" id="Phobius"/>
    </source>
</evidence>
<feature type="binding site" description="axial binding residue" evidence="20">
    <location>
        <position position="173"/>
    </location>
    <ligand>
        <name>heme c</name>
        <dbReference type="ChEBI" id="CHEBI:61717"/>
        <label>2</label>
    </ligand>
    <ligandPart>
        <name>Fe</name>
        <dbReference type="ChEBI" id="CHEBI:18248"/>
    </ligandPart>
</feature>
<keyword evidence="13 19" id="KW-0249">Electron transport</keyword>
<dbReference type="InterPro" id="IPR036909">
    <property type="entry name" value="Cyt_c-like_dom_sf"/>
</dbReference>
<keyword evidence="10 19" id="KW-0479">Metal-binding</keyword>
<keyword evidence="7 19" id="KW-0349">Heme</keyword>
<evidence type="ECO:0000256" key="11">
    <source>
        <dbReference type="ARBA" id="ARBA00022737"/>
    </source>
</evidence>
<dbReference type="Pfam" id="PF13442">
    <property type="entry name" value="Cytochrome_CBB3"/>
    <property type="match status" value="2"/>
</dbReference>
<feature type="binding site" description="axial binding residue" evidence="20">
    <location>
        <position position="126"/>
    </location>
    <ligand>
        <name>heme c</name>
        <dbReference type="ChEBI" id="CHEBI:61717"/>
        <label>1</label>
    </ligand>
    <ligandPart>
        <name>Fe</name>
        <dbReference type="ChEBI" id="CHEBI:18248"/>
    </ligandPart>
</feature>
<dbReference type="PROSITE" id="PS51007">
    <property type="entry name" value="CYTC"/>
    <property type="match status" value="2"/>
</dbReference>
<dbReference type="OrthoDB" id="9811281at2"/>
<comment type="subunit">
    <text evidence="19">Component of the cbb3-type cytochrome c oxidase.</text>
</comment>